<protein>
    <submittedName>
        <fullName evidence="2">Uncharacterized protein</fullName>
    </submittedName>
</protein>
<gene>
    <name evidence="2" type="ORF">HNY73_017193</name>
</gene>
<proteinExistence type="predicted"/>
<reference evidence="2" key="1">
    <citation type="journal article" date="2020" name="bioRxiv">
        <title>Chromosome-level reference genome of the European wasp spider Argiope bruennichi: a resource for studies on range expansion and evolutionary adaptation.</title>
        <authorList>
            <person name="Sheffer M.M."/>
            <person name="Hoppe A."/>
            <person name="Krehenwinkel H."/>
            <person name="Uhl G."/>
            <person name="Kuss A.W."/>
            <person name="Jensen L."/>
            <person name="Jensen C."/>
            <person name="Gillespie R.G."/>
            <person name="Hoff K.J."/>
            <person name="Prost S."/>
        </authorList>
    </citation>
    <scope>NUCLEOTIDE SEQUENCE</scope>
</reference>
<comment type="caution">
    <text evidence="2">The sequence shown here is derived from an EMBL/GenBank/DDBJ whole genome shotgun (WGS) entry which is preliminary data.</text>
</comment>
<organism evidence="2 3">
    <name type="scientific">Argiope bruennichi</name>
    <name type="common">Wasp spider</name>
    <name type="synonym">Aranea bruennichi</name>
    <dbReference type="NCBI Taxonomy" id="94029"/>
    <lineage>
        <taxon>Eukaryota</taxon>
        <taxon>Metazoa</taxon>
        <taxon>Ecdysozoa</taxon>
        <taxon>Arthropoda</taxon>
        <taxon>Chelicerata</taxon>
        <taxon>Arachnida</taxon>
        <taxon>Araneae</taxon>
        <taxon>Araneomorphae</taxon>
        <taxon>Entelegynae</taxon>
        <taxon>Araneoidea</taxon>
        <taxon>Araneidae</taxon>
        <taxon>Argiope</taxon>
    </lineage>
</organism>
<feature type="compositionally biased region" description="Low complexity" evidence="1">
    <location>
        <begin position="49"/>
        <end position="60"/>
    </location>
</feature>
<feature type="compositionally biased region" description="Basic residues" evidence="1">
    <location>
        <begin position="71"/>
        <end position="81"/>
    </location>
</feature>
<name>A0A8T0EQ49_ARGBR</name>
<evidence type="ECO:0000313" key="2">
    <source>
        <dbReference type="EMBL" id="KAF8774665.1"/>
    </source>
</evidence>
<accession>A0A8T0EQ49</accession>
<feature type="region of interest" description="Disordered" evidence="1">
    <location>
        <begin position="49"/>
        <end position="115"/>
    </location>
</feature>
<sequence length="264" mass="29995">MFSPIYIYLKKWLTKRSKTSKSHYNYNFLQNSSSDIFFPGQQFSTPFTPTQHHTHLPTLQRRASSSPHYLPRLKRPTKKKNQLNTFTHTPTLAPTPSSTQPTHGSAPTPLTPLPNLQRRQKLNTLTPLQRPPAPHNLPTLQRQNPQLTHITHASARHNSQTHSHTLHPPPSRTTITTLSQALHLSTITRIPQLNIRPMLSTPPGSTTLIHVDAAKPTQIRTAEHYIQHTNPLTVAMRMHFLLNLTHKEIRSALDQHMPTSAYSC</sequence>
<keyword evidence="3" id="KW-1185">Reference proteome</keyword>
<dbReference type="Proteomes" id="UP000807504">
    <property type="component" value="Unassembled WGS sequence"/>
</dbReference>
<evidence type="ECO:0000256" key="1">
    <source>
        <dbReference type="SAM" id="MobiDB-lite"/>
    </source>
</evidence>
<reference evidence="2" key="2">
    <citation type="submission" date="2020-06" db="EMBL/GenBank/DDBJ databases">
        <authorList>
            <person name="Sheffer M."/>
        </authorList>
    </citation>
    <scope>NUCLEOTIDE SEQUENCE</scope>
</reference>
<evidence type="ECO:0000313" key="3">
    <source>
        <dbReference type="Proteomes" id="UP000807504"/>
    </source>
</evidence>
<dbReference type="EMBL" id="JABXBU010002227">
    <property type="protein sequence ID" value="KAF8774665.1"/>
    <property type="molecule type" value="Genomic_DNA"/>
</dbReference>
<feature type="compositionally biased region" description="Polar residues" evidence="1">
    <location>
        <begin position="82"/>
        <end position="105"/>
    </location>
</feature>
<dbReference type="AlphaFoldDB" id="A0A8T0EQ49"/>